<accession>A0ABX3NXH8</accession>
<dbReference type="InterPro" id="IPR036291">
    <property type="entry name" value="NAD(P)-bd_dom_sf"/>
</dbReference>
<dbReference type="EMBL" id="LWBO01000018">
    <property type="protein sequence ID" value="OQP45955.1"/>
    <property type="molecule type" value="Genomic_DNA"/>
</dbReference>
<evidence type="ECO:0000259" key="3">
    <source>
        <dbReference type="Pfam" id="PF01408"/>
    </source>
</evidence>
<comment type="similarity">
    <text evidence="1">Belongs to the Gfo/Idh/MocA family.</text>
</comment>
<dbReference type="SUPFAM" id="SSF51735">
    <property type="entry name" value="NAD(P)-binding Rossmann-fold domains"/>
    <property type="match status" value="1"/>
</dbReference>
<dbReference type="PANTHER" id="PTHR43708:SF5">
    <property type="entry name" value="CONSERVED EXPRESSED OXIDOREDUCTASE (EUROFUNG)-RELATED"/>
    <property type="match status" value="1"/>
</dbReference>
<dbReference type="Gene3D" id="3.30.360.10">
    <property type="entry name" value="Dihydrodipicolinate Reductase, domain 2"/>
    <property type="match status" value="1"/>
</dbReference>
<dbReference type="PANTHER" id="PTHR43708">
    <property type="entry name" value="CONSERVED EXPRESSED OXIDOREDUCTASE (EUROFUNG)"/>
    <property type="match status" value="1"/>
</dbReference>
<evidence type="ECO:0000256" key="2">
    <source>
        <dbReference type="ARBA" id="ARBA00023002"/>
    </source>
</evidence>
<dbReference type="SUPFAM" id="SSF55347">
    <property type="entry name" value="Glyceraldehyde-3-phosphate dehydrogenase-like, C-terminal domain"/>
    <property type="match status" value="1"/>
</dbReference>
<dbReference type="Pfam" id="PF01408">
    <property type="entry name" value="GFO_IDH_MocA"/>
    <property type="match status" value="1"/>
</dbReference>
<name>A0ABX3NXH8_9BACT</name>
<sequence length="346" mass="39370">MPFTSWIDKYKALRKQSYLNALNRYRLQYAFIGVGSHSLSNLYPCLENLQVPLKYIYSRHVEHAQKLAVRFPGATGTGRLSDIMENDQVKGIFICSHPSQHYALLQKALQAGKHVFIEKPACYSLAELQSLVPLQKDNVCLVALQRRSSTINLLLNKHGLLKDASSYTYRYCTGPYPEGDALIELFIHPIDNLVQLFGPSHSLQVQKKTGNGVTYQLLIQHTNGVQGMVELSTQYTWNEAIETLEVNGLRGLVQIQHPNQLSVWEKPARILGMPIEKVLQRLAVQKVYLNNRDFIPAEASNSLVIQGFYPEIKHFLHLAENNKKDQRGELSSLVATYELLEQLKKW</sequence>
<dbReference type="InterPro" id="IPR000683">
    <property type="entry name" value="Gfo/Idh/MocA-like_OxRdtase_N"/>
</dbReference>
<dbReference type="Proteomes" id="UP000192277">
    <property type="component" value="Unassembled WGS sequence"/>
</dbReference>
<evidence type="ECO:0000313" key="5">
    <source>
        <dbReference type="Proteomes" id="UP000192277"/>
    </source>
</evidence>
<evidence type="ECO:0000256" key="1">
    <source>
        <dbReference type="ARBA" id="ARBA00010928"/>
    </source>
</evidence>
<keyword evidence="2" id="KW-0560">Oxidoreductase</keyword>
<comment type="caution">
    <text evidence="4">The sequence shown here is derived from an EMBL/GenBank/DDBJ whole genome shotgun (WGS) entry which is preliminary data.</text>
</comment>
<gene>
    <name evidence="4" type="ORF">A4D02_32710</name>
</gene>
<feature type="domain" description="Gfo/Idh/MocA-like oxidoreductase N-terminal" evidence="3">
    <location>
        <begin position="28"/>
        <end position="142"/>
    </location>
</feature>
<organism evidence="4 5">
    <name type="scientific">Niastella koreensis</name>
    <dbReference type="NCBI Taxonomy" id="354356"/>
    <lineage>
        <taxon>Bacteria</taxon>
        <taxon>Pseudomonadati</taxon>
        <taxon>Bacteroidota</taxon>
        <taxon>Chitinophagia</taxon>
        <taxon>Chitinophagales</taxon>
        <taxon>Chitinophagaceae</taxon>
        <taxon>Niastella</taxon>
    </lineage>
</organism>
<keyword evidence="5" id="KW-1185">Reference proteome</keyword>
<dbReference type="InterPro" id="IPR051317">
    <property type="entry name" value="Gfo/Idh/MocA_oxidoreduct"/>
</dbReference>
<proteinExistence type="inferred from homology"/>
<evidence type="ECO:0000313" key="4">
    <source>
        <dbReference type="EMBL" id="OQP45955.1"/>
    </source>
</evidence>
<reference evidence="4 5" key="1">
    <citation type="submission" date="2016-04" db="EMBL/GenBank/DDBJ databases">
        <authorList>
            <person name="Chen L."/>
            <person name="Zhuang W."/>
            <person name="Wang G."/>
        </authorList>
    </citation>
    <scope>NUCLEOTIDE SEQUENCE [LARGE SCALE GENOMIC DNA]</scope>
    <source>
        <strain evidence="5">GR20</strain>
    </source>
</reference>
<dbReference type="RefSeq" id="WP_014221099.1">
    <property type="nucleotide sequence ID" value="NZ_LWBO01000018.1"/>
</dbReference>
<protein>
    <recommendedName>
        <fullName evidence="3">Gfo/Idh/MocA-like oxidoreductase N-terminal domain-containing protein</fullName>
    </recommendedName>
</protein>
<dbReference type="Gene3D" id="3.40.50.720">
    <property type="entry name" value="NAD(P)-binding Rossmann-like Domain"/>
    <property type="match status" value="1"/>
</dbReference>